<feature type="domain" description="RES" evidence="1">
    <location>
        <begin position="77"/>
        <end position="202"/>
    </location>
</feature>
<proteinExistence type="predicted"/>
<sequence length="225" mass="25103">MALQQVLPAWPRAYRIVNSCFPPISLFEDVLDPEDLQTAYALEALTNDRLREQAGELSRVLPEDRVAGPGSTPVMAAFTHVGKASRFTDGSYGVYYAASSQAAAIAETCYHQERFLAATNEPDLELTMRTYVNQVLQPLHDIRSGHPQLHDPDPTRYGAAQAFARELRDARSWGLLYNSVRLDGHECIAAFRPPAVSIPKQGKHLRYVWNAGSKRISFVFEVSEV</sequence>
<dbReference type="AlphaFoldDB" id="A0A0D5Y8B6"/>
<organism evidence="2 3">
    <name type="scientific">Pseudomonas chlororaphis</name>
    <dbReference type="NCBI Taxonomy" id="587753"/>
    <lineage>
        <taxon>Bacteria</taxon>
        <taxon>Pseudomonadati</taxon>
        <taxon>Pseudomonadota</taxon>
        <taxon>Gammaproteobacteria</taxon>
        <taxon>Pseudomonadales</taxon>
        <taxon>Pseudomonadaceae</taxon>
        <taxon>Pseudomonas</taxon>
    </lineage>
</organism>
<dbReference type="Pfam" id="PF08808">
    <property type="entry name" value="RES"/>
    <property type="match status" value="1"/>
</dbReference>
<dbReference type="SMART" id="SM00953">
    <property type="entry name" value="RES"/>
    <property type="match status" value="1"/>
</dbReference>
<evidence type="ECO:0000313" key="2">
    <source>
        <dbReference type="EMBL" id="AKA27202.1"/>
    </source>
</evidence>
<evidence type="ECO:0000313" key="3">
    <source>
        <dbReference type="Proteomes" id="UP000032748"/>
    </source>
</evidence>
<reference evidence="2 3" key="1">
    <citation type="journal article" date="2015" name="Mol. Plant Microbe Interact.">
        <title>Comparative Genomic Analysis of Pseudomonas chlororaphis PCL1606 Reveals New Insight into Antifungal Compounds Involved in Biocontrol.</title>
        <authorList>
            <person name="Calderon C.E."/>
            <person name="Ramos C."/>
            <person name="de Vicente A."/>
            <person name="Cazorla F.M."/>
        </authorList>
    </citation>
    <scope>NUCLEOTIDE SEQUENCE [LARGE SCALE GENOMIC DNA]</scope>
    <source>
        <strain evidence="2 3">PCL1606</strain>
    </source>
</reference>
<accession>A0A0D5Y8B6</accession>
<evidence type="ECO:0000259" key="1">
    <source>
        <dbReference type="SMART" id="SM00953"/>
    </source>
</evidence>
<dbReference type="OrthoDB" id="9795903at2"/>
<dbReference type="PATRIC" id="fig|587753.10.peg.5741"/>
<dbReference type="KEGG" id="pcz:PCL1606_57570"/>
<dbReference type="Proteomes" id="UP000032748">
    <property type="component" value="Chromosome"/>
</dbReference>
<dbReference type="RefSeq" id="WP_045886346.1">
    <property type="nucleotide sequence ID" value="NZ_CP011110.1"/>
</dbReference>
<dbReference type="InterPro" id="IPR014914">
    <property type="entry name" value="RES_dom"/>
</dbReference>
<dbReference type="EMBL" id="CP011110">
    <property type="protein sequence ID" value="AKA27202.1"/>
    <property type="molecule type" value="Genomic_DNA"/>
</dbReference>
<name>A0A0D5Y8B6_9PSED</name>
<protein>
    <recommendedName>
        <fullName evidence="1">RES domain-containing protein</fullName>
    </recommendedName>
</protein>
<gene>
    <name evidence="2" type="ORF">PCL1606_57570</name>
</gene>